<accession>A0ABY1QDT8</accession>
<evidence type="ECO:0000313" key="2">
    <source>
        <dbReference type="Proteomes" id="UP001158067"/>
    </source>
</evidence>
<evidence type="ECO:0000313" key="1">
    <source>
        <dbReference type="EMBL" id="SMP64361.1"/>
    </source>
</evidence>
<comment type="caution">
    <text evidence="1">The sequence shown here is derived from an EMBL/GenBank/DDBJ whole genome shotgun (WGS) entry which is preliminary data.</text>
</comment>
<organism evidence="1 2">
    <name type="scientific">Neorhodopirellula lusitana</name>
    <dbReference type="NCBI Taxonomy" id="445327"/>
    <lineage>
        <taxon>Bacteria</taxon>
        <taxon>Pseudomonadati</taxon>
        <taxon>Planctomycetota</taxon>
        <taxon>Planctomycetia</taxon>
        <taxon>Pirellulales</taxon>
        <taxon>Pirellulaceae</taxon>
        <taxon>Neorhodopirellula</taxon>
    </lineage>
</organism>
<gene>
    <name evidence="1" type="ORF">SAMN06265222_108215</name>
</gene>
<name>A0ABY1QDT8_9BACT</name>
<reference evidence="1 2" key="1">
    <citation type="submission" date="2017-05" db="EMBL/GenBank/DDBJ databases">
        <authorList>
            <person name="Varghese N."/>
            <person name="Submissions S."/>
        </authorList>
    </citation>
    <scope>NUCLEOTIDE SEQUENCE [LARGE SCALE GENOMIC DNA]</scope>
    <source>
        <strain evidence="1 2">DSM 25457</strain>
    </source>
</reference>
<protein>
    <submittedName>
        <fullName evidence="1">Uncharacterized protein</fullName>
    </submittedName>
</protein>
<dbReference type="EMBL" id="FXUG01000008">
    <property type="protein sequence ID" value="SMP64361.1"/>
    <property type="molecule type" value="Genomic_DNA"/>
</dbReference>
<keyword evidence="2" id="KW-1185">Reference proteome</keyword>
<sequence>MPSHGVYITTTNRLMNMLGSCPFRGVRRFDLEMTMQPREQFKGLPHYGNGSELDRFVWRAFDVS</sequence>
<dbReference type="Proteomes" id="UP001158067">
    <property type="component" value="Unassembled WGS sequence"/>
</dbReference>
<proteinExistence type="predicted"/>